<dbReference type="RefSeq" id="WP_163386081.1">
    <property type="nucleotide sequence ID" value="NZ_JAUFQS010000009.1"/>
</dbReference>
<name>A0ABT8C7B2_9BACT</name>
<dbReference type="Proteomes" id="UP001236663">
    <property type="component" value="Unassembled WGS sequence"/>
</dbReference>
<organism evidence="1 2">
    <name type="scientific">Cyclobacterium jeungdonense</name>
    <dbReference type="NCBI Taxonomy" id="708087"/>
    <lineage>
        <taxon>Bacteria</taxon>
        <taxon>Pseudomonadati</taxon>
        <taxon>Bacteroidota</taxon>
        <taxon>Cytophagia</taxon>
        <taxon>Cytophagales</taxon>
        <taxon>Cyclobacteriaceae</taxon>
        <taxon>Cyclobacterium</taxon>
    </lineage>
</organism>
<accession>A0ABT8C7B2</accession>
<proteinExistence type="predicted"/>
<keyword evidence="2" id="KW-1185">Reference proteome</keyword>
<reference evidence="2" key="1">
    <citation type="journal article" date="2019" name="Int. J. Syst. Evol. Microbiol.">
        <title>The Global Catalogue of Microorganisms (GCM) 10K type strain sequencing project: providing services to taxonomists for standard genome sequencing and annotation.</title>
        <authorList>
            <consortium name="The Broad Institute Genomics Platform"/>
            <consortium name="The Broad Institute Genome Sequencing Center for Infectious Disease"/>
            <person name="Wu L."/>
            <person name="Ma J."/>
        </authorList>
    </citation>
    <scope>NUCLEOTIDE SEQUENCE [LARGE SCALE GENOMIC DNA]</scope>
    <source>
        <strain evidence="2">CECT 7706</strain>
    </source>
</reference>
<gene>
    <name evidence="1" type="ORF">QWZ15_10530</name>
</gene>
<sequence>MTNNDTQKGLLAKAYDSGFELAHDSYQSLSRGSDGRLYYVLSSESLEKGGQLFRFDPETEQIDWLADLTEACGESERNAIPQGKSHVPFFESGGKLYFGTHVGHYEMIQGMERLPENPPNGLKLYPGGHFLCWNLETERLEDLGMVPNGEGILSLAMDTHRNQLYAITWPYGNFIHFDPGSKEIIHIASIAEKGEAGFPGKDYRVLCRSMLVAPDNGKVYFTNAEGDIFSYSPYLKTRPEKLRNVHMRRDYFGYYDPKIPGDMGYNWRKILWHGAENTAYGIHGNSGYLFRFDPKKEQLEVIDRLCSSASKRSGMFDQFSYGYLGFDLAPDGETLHYLTGGPVGDGLGERKKIAKGAAKALENLHWVTYHIPSGKYTDHGPVYYPDGSIPTYVNSLALDKAQQVYALARMKKPWGEIQDLIKLQPGNSS</sequence>
<dbReference type="SUPFAM" id="SSF75011">
    <property type="entry name" value="3-carboxy-cis,cis-mucoante lactonizing enzyme"/>
    <property type="match status" value="1"/>
</dbReference>
<dbReference type="EMBL" id="JAUFQS010000009">
    <property type="protein sequence ID" value="MDN3688266.1"/>
    <property type="molecule type" value="Genomic_DNA"/>
</dbReference>
<evidence type="ECO:0000313" key="1">
    <source>
        <dbReference type="EMBL" id="MDN3688266.1"/>
    </source>
</evidence>
<protein>
    <submittedName>
        <fullName evidence="1">Uncharacterized protein</fullName>
    </submittedName>
</protein>
<comment type="caution">
    <text evidence="1">The sequence shown here is derived from an EMBL/GenBank/DDBJ whole genome shotgun (WGS) entry which is preliminary data.</text>
</comment>
<evidence type="ECO:0000313" key="2">
    <source>
        <dbReference type="Proteomes" id="UP001236663"/>
    </source>
</evidence>